<dbReference type="STRING" id="1407499.HHUB_2199"/>
<dbReference type="EMBL" id="LN831302">
    <property type="protein sequence ID" value="CQH55209.1"/>
    <property type="molecule type" value="Genomic_DNA"/>
</dbReference>
<dbReference type="KEGG" id="hhb:Hhub_2199"/>
<evidence type="ECO:0008006" key="3">
    <source>
        <dbReference type="Google" id="ProtNLM"/>
    </source>
</evidence>
<dbReference type="OrthoDB" id="34535at2157"/>
<sequence length="169" mass="19605">MARIDEIDRRTDVVFILFYFAEQVRGVTKLQKLLFLIEQETEFFEEYEDDVAFEFAPYKMGPFSEAVYSELEFLLQLSAIESEPLDSPHLGDESQSDLGNKKFSITPKGEKIASELVGQLEPEYRDELENLVTEYNSMSLTELLQYVYSTYPDFAVESEIRDDVFSEAK</sequence>
<evidence type="ECO:0000313" key="1">
    <source>
        <dbReference type="EMBL" id="CQH55209.1"/>
    </source>
</evidence>
<proteinExistence type="predicted"/>
<keyword evidence="2" id="KW-1185">Reference proteome</keyword>
<evidence type="ECO:0000313" key="2">
    <source>
        <dbReference type="Proteomes" id="UP000066737"/>
    </source>
</evidence>
<name>A0A0U5GZX2_9EURY</name>
<protein>
    <recommendedName>
        <fullName evidence="3">Antitoxin SocA-like Panacea domain-containing protein</fullName>
    </recommendedName>
</protein>
<dbReference type="Proteomes" id="UP000066737">
    <property type="component" value="Chromosome I"/>
</dbReference>
<reference evidence="2" key="1">
    <citation type="journal article" date="2016" name="Environ. Microbiol.">
        <title>The complete genome of a viable archaeum isolated from 123-million-year-old rock salt.</title>
        <authorList>
            <person name="Jaakkola S.T."/>
            <person name="Pfeiffer F."/>
            <person name="Ravantti J.J."/>
            <person name="Guo Q."/>
            <person name="Liu Y."/>
            <person name="Chen X."/>
            <person name="Ma H."/>
            <person name="Yang C."/>
            <person name="Oksanen H.M."/>
            <person name="Bamford D.H."/>
        </authorList>
    </citation>
    <scope>NUCLEOTIDE SEQUENCE</scope>
    <source>
        <strain evidence="2">JI20-1</strain>
    </source>
</reference>
<organism evidence="1 2">
    <name type="scientific">Halobacterium hubeiense</name>
    <dbReference type="NCBI Taxonomy" id="1407499"/>
    <lineage>
        <taxon>Archaea</taxon>
        <taxon>Methanobacteriati</taxon>
        <taxon>Methanobacteriota</taxon>
        <taxon>Stenosarchaea group</taxon>
        <taxon>Halobacteria</taxon>
        <taxon>Halobacteriales</taxon>
        <taxon>Halobacteriaceae</taxon>
        <taxon>Halobacterium</taxon>
    </lineage>
</organism>
<accession>A0A0U5GZX2</accession>
<gene>
    <name evidence="1" type="ORF">HHUB_2199</name>
</gene>
<dbReference type="AlphaFoldDB" id="A0A0U5GZX2"/>
<dbReference type="RefSeq" id="WP_059056623.1">
    <property type="nucleotide sequence ID" value="NZ_LN831302.1"/>
</dbReference>
<dbReference type="GeneID" id="26658856"/>